<evidence type="ECO:0000313" key="5">
    <source>
        <dbReference type="Proteomes" id="UP000770015"/>
    </source>
</evidence>
<evidence type="ECO:0000256" key="2">
    <source>
        <dbReference type="ARBA" id="ARBA00023002"/>
    </source>
</evidence>
<reference evidence="4" key="1">
    <citation type="journal article" date="2021" name="Nat. Commun.">
        <title>Genetic determinants of endophytism in the Arabidopsis root mycobiome.</title>
        <authorList>
            <person name="Mesny F."/>
            <person name="Miyauchi S."/>
            <person name="Thiergart T."/>
            <person name="Pickel B."/>
            <person name="Atanasova L."/>
            <person name="Karlsson M."/>
            <person name="Huettel B."/>
            <person name="Barry K.W."/>
            <person name="Haridas S."/>
            <person name="Chen C."/>
            <person name="Bauer D."/>
            <person name="Andreopoulos W."/>
            <person name="Pangilinan J."/>
            <person name="LaButti K."/>
            <person name="Riley R."/>
            <person name="Lipzen A."/>
            <person name="Clum A."/>
            <person name="Drula E."/>
            <person name="Henrissat B."/>
            <person name="Kohler A."/>
            <person name="Grigoriev I.V."/>
            <person name="Martin F.M."/>
            <person name="Hacquard S."/>
        </authorList>
    </citation>
    <scope>NUCLEOTIDE SEQUENCE</scope>
    <source>
        <strain evidence="4">MPI-SDFR-AT-0117</strain>
    </source>
</reference>
<comment type="caution">
    <text evidence="4">The sequence shown here is derived from an EMBL/GenBank/DDBJ whole genome shotgun (WGS) entry which is preliminary data.</text>
</comment>
<dbReference type="Pfam" id="PF00106">
    <property type="entry name" value="adh_short"/>
    <property type="match status" value="1"/>
</dbReference>
<dbReference type="AlphaFoldDB" id="A0A9P9A7M5"/>
<dbReference type="PRINTS" id="PR00081">
    <property type="entry name" value="GDHRDH"/>
</dbReference>
<comment type="similarity">
    <text evidence="1 3">Belongs to the short-chain dehydrogenases/reductases (SDR) family.</text>
</comment>
<dbReference type="SUPFAM" id="SSF51735">
    <property type="entry name" value="NAD(P)-binding Rossmann-fold domains"/>
    <property type="match status" value="1"/>
</dbReference>
<evidence type="ECO:0000256" key="1">
    <source>
        <dbReference type="ARBA" id="ARBA00006484"/>
    </source>
</evidence>
<dbReference type="EMBL" id="JAGSXJ010000023">
    <property type="protein sequence ID" value="KAH6676943.1"/>
    <property type="molecule type" value="Genomic_DNA"/>
</dbReference>
<accession>A0A9P9A7M5</accession>
<dbReference type="Gene3D" id="3.40.50.720">
    <property type="entry name" value="NAD(P)-binding Rossmann-like Domain"/>
    <property type="match status" value="1"/>
</dbReference>
<protein>
    <submittedName>
        <fullName evidence="4">WW domain-containing oxidoreductase</fullName>
    </submittedName>
</protein>
<keyword evidence="2" id="KW-0560">Oxidoreductase</keyword>
<proteinExistence type="inferred from homology"/>
<gene>
    <name evidence="4" type="ORF">F5X68DRAFT_245982</name>
</gene>
<dbReference type="PANTHER" id="PTHR24320:SF283">
    <property type="entry name" value="RETINOL DEHYDROGENASE 11"/>
    <property type="match status" value="1"/>
</dbReference>
<keyword evidence="5" id="KW-1185">Reference proteome</keyword>
<dbReference type="InterPro" id="IPR036291">
    <property type="entry name" value="NAD(P)-bd_dom_sf"/>
</dbReference>
<name>A0A9P9A7M5_9PEZI</name>
<dbReference type="OrthoDB" id="191139at2759"/>
<evidence type="ECO:0000313" key="4">
    <source>
        <dbReference type="EMBL" id="KAH6676943.1"/>
    </source>
</evidence>
<dbReference type="GO" id="GO:0016491">
    <property type="term" value="F:oxidoreductase activity"/>
    <property type="evidence" value="ECO:0007669"/>
    <property type="project" value="UniProtKB-KW"/>
</dbReference>
<dbReference type="PANTHER" id="PTHR24320">
    <property type="entry name" value="RETINOL DEHYDROGENASE"/>
    <property type="match status" value="1"/>
</dbReference>
<dbReference type="Proteomes" id="UP000770015">
    <property type="component" value="Unassembled WGS sequence"/>
</dbReference>
<dbReference type="PRINTS" id="PR00080">
    <property type="entry name" value="SDRFAMILY"/>
</dbReference>
<organism evidence="4 5">
    <name type="scientific">Plectosphaerella plurivora</name>
    <dbReference type="NCBI Taxonomy" id="936078"/>
    <lineage>
        <taxon>Eukaryota</taxon>
        <taxon>Fungi</taxon>
        <taxon>Dikarya</taxon>
        <taxon>Ascomycota</taxon>
        <taxon>Pezizomycotina</taxon>
        <taxon>Sordariomycetes</taxon>
        <taxon>Hypocreomycetidae</taxon>
        <taxon>Glomerellales</taxon>
        <taxon>Plectosphaerellaceae</taxon>
        <taxon>Plectosphaerella</taxon>
    </lineage>
</organism>
<dbReference type="InterPro" id="IPR002347">
    <property type="entry name" value="SDR_fam"/>
</dbReference>
<sequence length="325" mass="34600">MPRYDRKATASGIVADLAPHIKGKVILTTGVSPGGLGAFFVEAVAKAKPSLLILAARNSAKAGETAAAIEAASPGVRTRVLELDLGSLAAVKEAAATVNAWDDVPAVDVLVNNAGIMAVDFRLTADGHESHFATNHLAHFLFTNLIIDKLLAAPAPRVVSVSSDGHRCGAIRWADYDFHNGETYNRWVAYGQSKTANMLFAQSLATKLGARGLRACSLHPGVIMTNLGAHVDWENQMGGLPALDQSLGNKEGWAEFDYKTPDEGAATHVYAAFDPSLEGNNGAYLIDGHVADPLVDTVKPWATSAVEAERLWKLSEELVGEKFQY</sequence>
<evidence type="ECO:0000256" key="3">
    <source>
        <dbReference type="RuleBase" id="RU000363"/>
    </source>
</evidence>